<proteinExistence type="predicted"/>
<evidence type="ECO:0000313" key="6">
    <source>
        <dbReference type="Proteomes" id="UP001153076"/>
    </source>
</evidence>
<feature type="region of interest" description="Disordered" evidence="3">
    <location>
        <begin position="1"/>
        <end position="36"/>
    </location>
</feature>
<keyword evidence="2" id="KW-0694">RNA-binding</keyword>
<dbReference type="PANTHER" id="PTHR10288">
    <property type="entry name" value="KH DOMAIN CONTAINING RNA BINDING PROTEIN"/>
    <property type="match status" value="1"/>
</dbReference>
<protein>
    <recommendedName>
        <fullName evidence="4">K Homology domain-containing protein</fullName>
    </recommendedName>
</protein>
<feature type="region of interest" description="Disordered" evidence="3">
    <location>
        <begin position="394"/>
        <end position="426"/>
    </location>
</feature>
<dbReference type="EMBL" id="JAKOGI010001499">
    <property type="protein sequence ID" value="KAJ8425307.1"/>
    <property type="molecule type" value="Genomic_DNA"/>
</dbReference>
<organism evidence="5 6">
    <name type="scientific">Carnegiea gigantea</name>
    <dbReference type="NCBI Taxonomy" id="171969"/>
    <lineage>
        <taxon>Eukaryota</taxon>
        <taxon>Viridiplantae</taxon>
        <taxon>Streptophyta</taxon>
        <taxon>Embryophyta</taxon>
        <taxon>Tracheophyta</taxon>
        <taxon>Spermatophyta</taxon>
        <taxon>Magnoliopsida</taxon>
        <taxon>eudicotyledons</taxon>
        <taxon>Gunneridae</taxon>
        <taxon>Pentapetalae</taxon>
        <taxon>Caryophyllales</taxon>
        <taxon>Cactineae</taxon>
        <taxon>Cactaceae</taxon>
        <taxon>Cactoideae</taxon>
        <taxon>Echinocereeae</taxon>
        <taxon>Carnegiea</taxon>
    </lineage>
</organism>
<dbReference type="InterPro" id="IPR004087">
    <property type="entry name" value="KH_dom"/>
</dbReference>
<feature type="compositionally biased region" description="Low complexity" evidence="3">
    <location>
        <begin position="219"/>
        <end position="229"/>
    </location>
</feature>
<evidence type="ECO:0000313" key="5">
    <source>
        <dbReference type="EMBL" id="KAJ8425307.1"/>
    </source>
</evidence>
<feature type="domain" description="K Homology" evidence="4">
    <location>
        <begin position="300"/>
        <end position="375"/>
    </location>
</feature>
<feature type="region of interest" description="Disordered" evidence="3">
    <location>
        <begin position="219"/>
        <end position="249"/>
    </location>
</feature>
<feature type="compositionally biased region" description="Pro residues" evidence="3">
    <location>
        <begin position="400"/>
        <end position="412"/>
    </location>
</feature>
<gene>
    <name evidence="5" type="ORF">Cgig2_019011</name>
</gene>
<dbReference type="SUPFAM" id="SSF54791">
    <property type="entry name" value="Eukaryotic type KH-domain (KH-domain type I)"/>
    <property type="match status" value="3"/>
</dbReference>
<feature type="compositionally biased region" description="Basic and acidic residues" evidence="3">
    <location>
        <begin position="13"/>
        <end position="28"/>
    </location>
</feature>
<feature type="domain" description="K Homology" evidence="4">
    <location>
        <begin position="482"/>
        <end position="552"/>
    </location>
</feature>
<evidence type="ECO:0000256" key="3">
    <source>
        <dbReference type="SAM" id="MobiDB-lite"/>
    </source>
</evidence>
<evidence type="ECO:0000256" key="1">
    <source>
        <dbReference type="ARBA" id="ARBA00022737"/>
    </source>
</evidence>
<dbReference type="SMART" id="SM00322">
    <property type="entry name" value="KH"/>
    <property type="match status" value="3"/>
</dbReference>
<dbReference type="OrthoDB" id="442947at2759"/>
<evidence type="ECO:0000259" key="4">
    <source>
        <dbReference type="SMART" id="SM00322"/>
    </source>
</evidence>
<feature type="domain" description="K Homology" evidence="4">
    <location>
        <begin position="150"/>
        <end position="282"/>
    </location>
</feature>
<dbReference type="InterPro" id="IPR036612">
    <property type="entry name" value="KH_dom_type_1_sf"/>
</dbReference>
<dbReference type="AlphaFoldDB" id="A0A9Q1GTR6"/>
<dbReference type="GO" id="GO:0003723">
    <property type="term" value="F:RNA binding"/>
    <property type="evidence" value="ECO:0007669"/>
    <property type="project" value="UniProtKB-UniRule"/>
</dbReference>
<evidence type="ECO:0000256" key="2">
    <source>
        <dbReference type="PROSITE-ProRule" id="PRU00117"/>
    </source>
</evidence>
<dbReference type="CDD" id="cd22459">
    <property type="entry name" value="KH-I_PEPPER_rpt1_like"/>
    <property type="match status" value="1"/>
</dbReference>
<accession>A0A9Q1GTR6</accession>
<dbReference type="InterPro" id="IPR004088">
    <property type="entry name" value="KH_dom_type_1"/>
</dbReference>
<sequence>MSETEQNFGEYNEQEHYDMQESDQHHLGINEFNQQHTAEVMPGEYSYAINESENQGLDGNEQVFTGNETENNFGVVSDQNCTENECARPLGEDQQGNQGVEGDELKQEFGQNEASKTDNILGDSHAEKKEGHQNNSASGGEEKKWPGWPGESVFRMLVPAQKVGNIIGRKGEYIKKMVEETRARIKILDGPPGSQERAHNCDAEDHWPTMSRTFLPHSSALATSSSPVSITPSLHPISSGPRSPESRTLTPAASLFPVMVSAKEEPDASLPPAMDGLLRVHRRIVDGLDGDSSQAAPAGGKVSTRLLVPATQAGSLIGKQGATVKTIQGTAHCIVRVLGQEDLPAFALQDDRVVEVVGEPASVHTALELIASHLRKFLVDRSIIPLFEKQMQAPSNPMEHMPPQPWGPPHGFPPSASGPHGYGPNPGYMPPPPRQLDNYYPPAEMLPPPDRQPHQGISAYGREPPIGVHASSNAQPAQSMITQVTQHMQIPLLYADAVIGANGATISYIRRASGATVTIQETRGVPTEMTVEINGTASQVQAAQQLIQNFMADAAAASAPTQTAGAPDQTYSQGYSSYAAAPPTYGSPPSSAGHASQPGAYGSVYGASYGY</sequence>
<dbReference type="CDD" id="cd22461">
    <property type="entry name" value="KH-I_PEPPER_like_rpt3"/>
    <property type="match status" value="1"/>
</dbReference>
<keyword evidence="1" id="KW-0677">Repeat</keyword>
<dbReference type="PROSITE" id="PS50084">
    <property type="entry name" value="KH_TYPE_1"/>
    <property type="match status" value="3"/>
</dbReference>
<dbReference type="Proteomes" id="UP001153076">
    <property type="component" value="Unassembled WGS sequence"/>
</dbReference>
<name>A0A9Q1GTR6_9CARY</name>
<dbReference type="CDD" id="cd22460">
    <property type="entry name" value="KH-I_PEPPER_rpt2_like"/>
    <property type="match status" value="1"/>
</dbReference>
<dbReference type="Gene3D" id="3.30.310.210">
    <property type="match status" value="1"/>
</dbReference>
<comment type="caution">
    <text evidence="5">The sequence shown here is derived from an EMBL/GenBank/DDBJ whole genome shotgun (WGS) entry which is preliminary data.</text>
</comment>
<dbReference type="Gene3D" id="3.30.1370.10">
    <property type="entry name" value="K Homology domain, type 1"/>
    <property type="match status" value="2"/>
</dbReference>
<keyword evidence="6" id="KW-1185">Reference proteome</keyword>
<reference evidence="5" key="1">
    <citation type="submission" date="2022-04" db="EMBL/GenBank/DDBJ databases">
        <title>Carnegiea gigantea Genome sequencing and assembly v2.</title>
        <authorList>
            <person name="Copetti D."/>
            <person name="Sanderson M.J."/>
            <person name="Burquez A."/>
            <person name="Wojciechowski M.F."/>
        </authorList>
    </citation>
    <scope>NUCLEOTIDE SEQUENCE</scope>
    <source>
        <strain evidence="5">SGP5-SGP5p</strain>
        <tissue evidence="5">Aerial part</tissue>
    </source>
</reference>
<dbReference type="Pfam" id="PF00013">
    <property type="entry name" value="KH_1"/>
    <property type="match status" value="3"/>
</dbReference>